<dbReference type="SUPFAM" id="SSF109998">
    <property type="entry name" value="Triger factor/SurA peptide-binding domain-like"/>
    <property type="match status" value="1"/>
</dbReference>
<evidence type="ECO:0000256" key="1">
    <source>
        <dbReference type="ARBA" id="ARBA00000971"/>
    </source>
</evidence>
<reference evidence="11" key="3">
    <citation type="submission" date="2016-11" db="EMBL/GenBank/DDBJ databases">
        <authorList>
            <person name="Jaros S."/>
            <person name="Januszkiewicz K."/>
            <person name="Wedrychowicz H."/>
        </authorList>
    </citation>
    <scope>NUCLEOTIDE SEQUENCE [LARGE SCALE GENOMIC DNA]</scope>
    <source>
        <strain evidence="11">DSM 1682</strain>
    </source>
</reference>
<dbReference type="KEGG" id="cpro:CPRO_26770"/>
<evidence type="ECO:0000259" key="7">
    <source>
        <dbReference type="Pfam" id="PF13145"/>
    </source>
</evidence>
<feature type="chain" id="PRO_5044547784" description="peptidylprolyl isomerase" evidence="6">
    <location>
        <begin position="22"/>
        <end position="332"/>
    </location>
</feature>
<evidence type="ECO:0000313" key="11">
    <source>
        <dbReference type="Proteomes" id="UP000184204"/>
    </source>
</evidence>
<keyword evidence="4" id="KW-0697">Rotamase</keyword>
<evidence type="ECO:0000256" key="4">
    <source>
        <dbReference type="ARBA" id="ARBA00023110"/>
    </source>
</evidence>
<feature type="signal peptide" evidence="6">
    <location>
        <begin position="1"/>
        <end position="21"/>
    </location>
</feature>
<dbReference type="InterPro" id="IPR046357">
    <property type="entry name" value="PPIase_dom_sf"/>
</dbReference>
<accession>A0A0X8VC23</accession>
<dbReference type="PROSITE" id="PS51257">
    <property type="entry name" value="PROKAR_LIPOPROTEIN"/>
    <property type="match status" value="1"/>
</dbReference>
<evidence type="ECO:0000313" key="9">
    <source>
        <dbReference type="EMBL" id="SHE54224.1"/>
    </source>
</evidence>
<reference evidence="8 10" key="1">
    <citation type="journal article" date="2016" name="Genome Announc.">
        <title>Complete Genome Sequence of the Amino Acid-Fermenting Clostridium propionicum X2 (DSM 1682).</title>
        <authorList>
            <person name="Poehlein A."/>
            <person name="Schlien K."/>
            <person name="Chowdhury N.P."/>
            <person name="Gottschalk G."/>
            <person name="Buckel W."/>
            <person name="Daniel R."/>
        </authorList>
    </citation>
    <scope>NUCLEOTIDE SEQUENCE [LARGE SCALE GENOMIC DNA]</scope>
    <source>
        <strain evidence="8 10">X2</strain>
    </source>
</reference>
<proteinExistence type="predicted"/>
<evidence type="ECO:0000256" key="3">
    <source>
        <dbReference type="ARBA" id="ARBA00022729"/>
    </source>
</evidence>
<dbReference type="EMBL" id="CP014223">
    <property type="protein sequence ID" value="AMJ42225.1"/>
    <property type="molecule type" value="Genomic_DNA"/>
</dbReference>
<feature type="domain" description="PpiC" evidence="7">
    <location>
        <begin position="163"/>
        <end position="281"/>
    </location>
</feature>
<dbReference type="EMBL" id="FQUA01000003">
    <property type="protein sequence ID" value="SHE54224.1"/>
    <property type="molecule type" value="Genomic_DNA"/>
</dbReference>
<evidence type="ECO:0000313" key="10">
    <source>
        <dbReference type="Proteomes" id="UP000068026"/>
    </source>
</evidence>
<dbReference type="InterPro" id="IPR050245">
    <property type="entry name" value="PrsA_foldase"/>
</dbReference>
<keyword evidence="5 8" id="KW-0413">Isomerase</keyword>
<dbReference type="InterPro" id="IPR027304">
    <property type="entry name" value="Trigger_fact/SurA_dom_sf"/>
</dbReference>
<dbReference type="InterPro" id="IPR000297">
    <property type="entry name" value="PPIase_PpiC"/>
</dbReference>
<evidence type="ECO:0000313" key="8">
    <source>
        <dbReference type="EMBL" id="AMJ42225.1"/>
    </source>
</evidence>
<sequence length="332" mass="37127">MKKKGLLCLLAAGVMALSACSADTGKTSKFNDEVVMKVDGREIMKSEYMVYLYTTTKSFTAVGGDDIWTMDFDGQTADELVAERTLNTLQSVIAAMKYAEENKIALTKEQKEAAAKASEQFVTNVPAEDIQKMGIDAKKLTPFMEGSYLYSMVYQALAAECEVDDGEKAQYYEQNKAQMKDDYTTLEIDTIVLNDLDKANEVVKKARAGEDFNSLFKEYDVDENAKKEADGGKMSVYKAQFLSSFAMETVPEVGQVGEPVKMDNNYFVVRVNKVTVPEDSEVKKMAETAFVNQKQAEYSDARFAEMIAAQKVEYVDKVYNSLEKFHDTNVTK</sequence>
<evidence type="ECO:0000256" key="2">
    <source>
        <dbReference type="ARBA" id="ARBA00013194"/>
    </source>
</evidence>
<keyword evidence="10" id="KW-1185">Reference proteome</keyword>
<evidence type="ECO:0000256" key="6">
    <source>
        <dbReference type="SAM" id="SignalP"/>
    </source>
</evidence>
<keyword evidence="3 6" id="KW-0732">Signal</keyword>
<dbReference type="Proteomes" id="UP000184204">
    <property type="component" value="Unassembled WGS sequence"/>
</dbReference>
<dbReference type="Gene3D" id="3.10.50.40">
    <property type="match status" value="1"/>
</dbReference>
<protein>
    <recommendedName>
        <fullName evidence="2">peptidylprolyl isomerase</fullName>
        <ecNumber evidence="2">5.2.1.8</ecNumber>
    </recommendedName>
</protein>
<reference evidence="9" key="4">
    <citation type="submission" date="2016-11" db="EMBL/GenBank/DDBJ databases">
        <authorList>
            <person name="Varghese N."/>
            <person name="Submissions S."/>
        </authorList>
    </citation>
    <scope>NUCLEOTIDE SEQUENCE</scope>
    <source>
        <strain evidence="9">DSM 1682</strain>
    </source>
</reference>
<dbReference type="AlphaFoldDB" id="A0A0X8VC23"/>
<dbReference type="RefSeq" id="WP_066052708.1">
    <property type="nucleotide sequence ID" value="NZ_CP014223.1"/>
</dbReference>
<reference evidence="10" key="2">
    <citation type="submission" date="2016-01" db="EMBL/GenBank/DDBJ databases">
        <authorList>
            <person name="Poehlein A."/>
            <person name="Schlien K."/>
            <person name="Gottschalk G."/>
            <person name="Buckel W."/>
            <person name="Daniel R."/>
        </authorList>
    </citation>
    <scope>NUCLEOTIDE SEQUENCE [LARGE SCALE GENOMIC DNA]</scope>
    <source>
        <strain evidence="10">X2</strain>
    </source>
</reference>
<dbReference type="EC" id="5.2.1.8" evidence="2"/>
<gene>
    <name evidence="8" type="primary">prsA</name>
    <name evidence="8" type="ORF">CPRO_26770</name>
    <name evidence="9" type="ORF">SAMN02745151_01042</name>
</gene>
<dbReference type="PANTHER" id="PTHR47245">
    <property type="entry name" value="PEPTIDYLPROLYL ISOMERASE"/>
    <property type="match status" value="1"/>
</dbReference>
<dbReference type="PANTHER" id="PTHR47245:SF1">
    <property type="entry name" value="FOLDASE PROTEIN PRSA"/>
    <property type="match status" value="1"/>
</dbReference>
<dbReference type="Pfam" id="PF13145">
    <property type="entry name" value="Rotamase_2"/>
    <property type="match status" value="1"/>
</dbReference>
<dbReference type="SUPFAM" id="SSF54534">
    <property type="entry name" value="FKBP-like"/>
    <property type="match status" value="1"/>
</dbReference>
<comment type="catalytic activity">
    <reaction evidence="1">
        <text>[protein]-peptidylproline (omega=180) = [protein]-peptidylproline (omega=0)</text>
        <dbReference type="Rhea" id="RHEA:16237"/>
        <dbReference type="Rhea" id="RHEA-COMP:10747"/>
        <dbReference type="Rhea" id="RHEA-COMP:10748"/>
        <dbReference type="ChEBI" id="CHEBI:83833"/>
        <dbReference type="ChEBI" id="CHEBI:83834"/>
        <dbReference type="EC" id="5.2.1.8"/>
    </reaction>
</comment>
<dbReference type="GO" id="GO:0003755">
    <property type="term" value="F:peptidyl-prolyl cis-trans isomerase activity"/>
    <property type="evidence" value="ECO:0007669"/>
    <property type="project" value="UniProtKB-KW"/>
</dbReference>
<organism evidence="9 11">
    <name type="scientific">Anaerotignum propionicum DSM 1682</name>
    <dbReference type="NCBI Taxonomy" id="991789"/>
    <lineage>
        <taxon>Bacteria</taxon>
        <taxon>Bacillati</taxon>
        <taxon>Bacillota</taxon>
        <taxon>Clostridia</taxon>
        <taxon>Lachnospirales</taxon>
        <taxon>Anaerotignaceae</taxon>
        <taxon>Anaerotignum</taxon>
    </lineage>
</organism>
<name>A0A0X8VC23_ANAPI</name>
<dbReference type="Proteomes" id="UP000068026">
    <property type="component" value="Chromosome"/>
</dbReference>
<dbReference type="OrthoDB" id="2055304at2"/>
<evidence type="ECO:0000256" key="5">
    <source>
        <dbReference type="ARBA" id="ARBA00023235"/>
    </source>
</evidence>